<dbReference type="Gene3D" id="3.30.1390.10">
    <property type="match status" value="1"/>
</dbReference>
<dbReference type="Pfam" id="PF02617">
    <property type="entry name" value="ClpS"/>
    <property type="match status" value="1"/>
</dbReference>
<proteinExistence type="predicted"/>
<evidence type="ECO:0000313" key="3">
    <source>
        <dbReference type="Proteomes" id="UP001314181"/>
    </source>
</evidence>
<dbReference type="RefSeq" id="WP_338364981.1">
    <property type="nucleotide sequence ID" value="NZ_CAWVOK010000035.1"/>
</dbReference>
<dbReference type="Proteomes" id="UP001314181">
    <property type="component" value="Unassembled WGS sequence"/>
</dbReference>
<protein>
    <recommendedName>
        <fullName evidence="1">Adaptor protein ClpS core domain-containing protein</fullName>
    </recommendedName>
</protein>
<evidence type="ECO:0000313" key="2">
    <source>
        <dbReference type="EMBL" id="CAK8163608.1"/>
    </source>
</evidence>
<dbReference type="EMBL" id="CAWVOK010000035">
    <property type="protein sequence ID" value="CAK8163608.1"/>
    <property type="molecule type" value="Genomic_DNA"/>
</dbReference>
<keyword evidence="3" id="KW-1185">Reference proteome</keyword>
<accession>A0ABP0EUE6</accession>
<organism evidence="2 3">
    <name type="scientific">Candidatus Xenohaliotis californiensis</name>
    <dbReference type="NCBI Taxonomy" id="84677"/>
    <lineage>
        <taxon>Bacteria</taxon>
        <taxon>Pseudomonadati</taxon>
        <taxon>Pseudomonadota</taxon>
        <taxon>Alphaproteobacteria</taxon>
        <taxon>Rickettsiales</taxon>
        <taxon>Anaplasmataceae</taxon>
        <taxon>Candidatus Xenohaliotis</taxon>
    </lineage>
</organism>
<feature type="domain" description="Adaptor protein ClpS core" evidence="1">
    <location>
        <begin position="18"/>
        <end position="90"/>
    </location>
</feature>
<evidence type="ECO:0000259" key="1">
    <source>
        <dbReference type="Pfam" id="PF02617"/>
    </source>
</evidence>
<gene>
    <name evidence="2" type="ORF">CAXC1_90003</name>
</gene>
<sequence>MNNGYNNDWDQFRNNNNKPSLYQIWMIQGEATTSHFLYKILKTNFHYSNSTTINMIREISDTGYTMCGTYTKDIAETKVHEVMKKASSDKQFIKLIIQKGVEHVVRKS</sequence>
<dbReference type="InterPro" id="IPR014719">
    <property type="entry name" value="Ribosomal_bL12_C/ClpS-like"/>
</dbReference>
<dbReference type="InterPro" id="IPR003769">
    <property type="entry name" value="ClpS_core"/>
</dbReference>
<comment type="caution">
    <text evidence="2">The sequence shown here is derived from an EMBL/GenBank/DDBJ whole genome shotgun (WGS) entry which is preliminary data.</text>
</comment>
<reference evidence="2 3" key="1">
    <citation type="submission" date="2024-01" db="EMBL/GenBank/DDBJ databases">
        <authorList>
            <person name="Kunselman E."/>
        </authorList>
    </citation>
    <scope>NUCLEOTIDE SEQUENCE [LARGE SCALE GENOMIC DNA]</scope>
    <source>
        <strain evidence="2">2 abalone samples</strain>
    </source>
</reference>
<name>A0ABP0EUE6_9RICK</name>
<dbReference type="SUPFAM" id="SSF54736">
    <property type="entry name" value="ClpS-like"/>
    <property type="match status" value="1"/>
</dbReference>